<keyword evidence="2" id="KW-1133">Transmembrane helix</keyword>
<dbReference type="CDD" id="cd22786">
    <property type="entry name" value="DPBB_YuiC-like"/>
    <property type="match status" value="1"/>
</dbReference>
<comment type="caution">
    <text evidence="4">The sequence shown here is derived from an EMBL/GenBank/DDBJ whole genome shotgun (WGS) entry which is preliminary data.</text>
</comment>
<feature type="domain" description="G5" evidence="3">
    <location>
        <begin position="149"/>
        <end position="229"/>
    </location>
</feature>
<dbReference type="InterPro" id="IPR007137">
    <property type="entry name" value="DUF348"/>
</dbReference>
<gene>
    <name evidence="4" type="ORF">bsdE14_24040</name>
</gene>
<dbReference type="Gene3D" id="2.40.40.10">
    <property type="entry name" value="RlpA-like domain"/>
    <property type="match status" value="1"/>
</dbReference>
<dbReference type="EMBL" id="BRXR01000001">
    <property type="protein sequence ID" value="GLC30994.1"/>
    <property type="molecule type" value="Genomic_DNA"/>
</dbReference>
<dbReference type="InterPro" id="IPR051933">
    <property type="entry name" value="Resuscitation_pf_RpfB"/>
</dbReference>
<keyword evidence="5" id="KW-1185">Reference proteome</keyword>
<dbReference type="Pfam" id="PF03990">
    <property type="entry name" value="DUF348"/>
    <property type="match status" value="2"/>
</dbReference>
<dbReference type="InterPro" id="IPR011098">
    <property type="entry name" value="G5_dom"/>
</dbReference>
<dbReference type="InterPro" id="IPR010611">
    <property type="entry name" value="3D_dom"/>
</dbReference>
<sequence>MKENLKNSISNYFSNGPKVVMIFMLVLMSATLVISATRKTVTVSIDGKEINITTFRRTFKTALEANDIAVGPKDKTTPSLDTRVNKKDKIYIKRAVNVEVAVDGKDLNIQTAEDNIEKMLDAERIDVADYDKVVPSVKEPITEGLKVSVTRVEAKMIKETKTLDYATVIKNDDNSEKGNTKVLQDGEQGEKVVATRVIYENGKEISRQVVNETVTKQPVQKVVAVGTLSSYTPSRGSTKILYNKSMRVKATAYSAGYEDTGKNPGDPGYERTATGTIAKRNPNGYSTIAVDPSVIPLGTKLYVEGYGYAIAEDTGGAIKGNIIDVYFSAGSQVNNWGVRWVNIYFVR</sequence>
<evidence type="ECO:0000313" key="5">
    <source>
        <dbReference type="Proteomes" id="UP001208567"/>
    </source>
</evidence>
<dbReference type="Gene3D" id="2.20.230.10">
    <property type="entry name" value="Resuscitation-promoting factor rpfb"/>
    <property type="match status" value="1"/>
</dbReference>
<keyword evidence="2" id="KW-0812">Transmembrane</keyword>
<organism evidence="4 5">
    <name type="scientific">Clostridium omnivorum</name>
    <dbReference type="NCBI Taxonomy" id="1604902"/>
    <lineage>
        <taxon>Bacteria</taxon>
        <taxon>Bacillati</taxon>
        <taxon>Bacillota</taxon>
        <taxon>Clostridia</taxon>
        <taxon>Eubacteriales</taxon>
        <taxon>Clostridiaceae</taxon>
        <taxon>Clostridium</taxon>
    </lineage>
</organism>
<dbReference type="Pfam" id="PF06725">
    <property type="entry name" value="3D"/>
    <property type="match status" value="1"/>
</dbReference>
<accession>A0ABQ5N6Z7</accession>
<protein>
    <recommendedName>
        <fullName evidence="3">G5 domain-containing protein</fullName>
    </recommendedName>
</protein>
<dbReference type="PANTHER" id="PTHR39160:SF4">
    <property type="entry name" value="RESUSCITATION-PROMOTING FACTOR RPFB"/>
    <property type="match status" value="1"/>
</dbReference>
<feature type="transmembrane region" description="Helical" evidence="2">
    <location>
        <begin position="20"/>
        <end position="37"/>
    </location>
</feature>
<name>A0ABQ5N6Z7_9CLOT</name>
<evidence type="ECO:0000256" key="1">
    <source>
        <dbReference type="ARBA" id="ARBA00022729"/>
    </source>
</evidence>
<keyword evidence="1" id="KW-0732">Signal</keyword>
<dbReference type="Proteomes" id="UP001208567">
    <property type="component" value="Unassembled WGS sequence"/>
</dbReference>
<dbReference type="SUPFAM" id="SSF50685">
    <property type="entry name" value="Barwin-like endoglucanases"/>
    <property type="match status" value="1"/>
</dbReference>
<reference evidence="4 5" key="1">
    <citation type="journal article" date="2024" name="Int. J. Syst. Evol. Microbiol.">
        <title>Clostridium omnivorum sp. nov., isolated from anoxic soil under the treatment of reductive soil disinfestation.</title>
        <authorList>
            <person name="Ueki A."/>
            <person name="Tonouchi A."/>
            <person name="Kaku N."/>
            <person name="Honma S."/>
            <person name="Ueki K."/>
        </authorList>
    </citation>
    <scope>NUCLEOTIDE SEQUENCE [LARGE SCALE GENOMIC DNA]</scope>
    <source>
        <strain evidence="4 5">E14</strain>
    </source>
</reference>
<dbReference type="RefSeq" id="WP_264850272.1">
    <property type="nucleotide sequence ID" value="NZ_BRXR01000001.1"/>
</dbReference>
<dbReference type="InterPro" id="IPR036908">
    <property type="entry name" value="RlpA-like_sf"/>
</dbReference>
<evidence type="ECO:0000259" key="3">
    <source>
        <dbReference type="PROSITE" id="PS51109"/>
    </source>
</evidence>
<dbReference type="Pfam" id="PF07501">
    <property type="entry name" value="G5"/>
    <property type="match status" value="1"/>
</dbReference>
<evidence type="ECO:0000256" key="2">
    <source>
        <dbReference type="SAM" id="Phobius"/>
    </source>
</evidence>
<evidence type="ECO:0000313" key="4">
    <source>
        <dbReference type="EMBL" id="GLC30994.1"/>
    </source>
</evidence>
<keyword evidence="2" id="KW-0472">Membrane</keyword>
<dbReference type="PANTHER" id="PTHR39160">
    <property type="entry name" value="CELL WALL-BINDING PROTEIN YOCH"/>
    <property type="match status" value="1"/>
</dbReference>
<dbReference type="PROSITE" id="PS51109">
    <property type="entry name" value="G5"/>
    <property type="match status" value="1"/>
</dbReference>
<dbReference type="SMART" id="SM01208">
    <property type="entry name" value="G5"/>
    <property type="match status" value="1"/>
</dbReference>
<proteinExistence type="predicted"/>